<dbReference type="PANTHER" id="PTHR34309:SF1">
    <property type="entry name" value="PROTEIN GLCG"/>
    <property type="match status" value="1"/>
</dbReference>
<proteinExistence type="predicted"/>
<gene>
    <name evidence="1" type="ORF">ACFP1K_08640</name>
</gene>
<dbReference type="Gene3D" id="3.30.450.150">
    <property type="entry name" value="Haem-degrading domain"/>
    <property type="match status" value="1"/>
</dbReference>
<dbReference type="Pfam" id="PF03928">
    <property type="entry name" value="HbpS-like"/>
    <property type="match status" value="1"/>
</dbReference>
<dbReference type="RefSeq" id="WP_380748821.1">
    <property type="nucleotide sequence ID" value="NZ_JBHSRF010000008.1"/>
</dbReference>
<accession>A0ABW1ND36</accession>
<dbReference type="InterPro" id="IPR005624">
    <property type="entry name" value="PduO/GlcC-like"/>
</dbReference>
<dbReference type="EMBL" id="JBHSRF010000008">
    <property type="protein sequence ID" value="MFC6081223.1"/>
    <property type="molecule type" value="Genomic_DNA"/>
</dbReference>
<dbReference type="Proteomes" id="UP001596137">
    <property type="component" value="Unassembled WGS sequence"/>
</dbReference>
<dbReference type="SUPFAM" id="SSF143744">
    <property type="entry name" value="GlcG-like"/>
    <property type="match status" value="1"/>
</dbReference>
<protein>
    <submittedName>
        <fullName evidence="1">Heme-binding protein</fullName>
    </submittedName>
</protein>
<dbReference type="InterPro" id="IPR052517">
    <property type="entry name" value="GlcG_carb_metab_protein"/>
</dbReference>
<name>A0ABW1ND36_9ACTN</name>
<organism evidence="1 2">
    <name type="scientific">Sphaerisporangium aureirubrum</name>
    <dbReference type="NCBI Taxonomy" id="1544736"/>
    <lineage>
        <taxon>Bacteria</taxon>
        <taxon>Bacillati</taxon>
        <taxon>Actinomycetota</taxon>
        <taxon>Actinomycetes</taxon>
        <taxon>Streptosporangiales</taxon>
        <taxon>Streptosporangiaceae</taxon>
        <taxon>Sphaerisporangium</taxon>
    </lineage>
</organism>
<comment type="caution">
    <text evidence="1">The sequence shown here is derived from an EMBL/GenBank/DDBJ whole genome shotgun (WGS) entry which is preliminary data.</text>
</comment>
<sequence length="149" mass="15009">MTDDLRTELTPSLDLCRRLVAGAEQEALRQGRPMGIAVVDRAGQLLMAVRMDGATPAALTLAVDKAFTAAAFDAPTDAWSEVTRPGGADWGLTSALGGRVVILPGGLPLRAGGRLVGGIGVSGAAPPIDLICAAAGLRAGAGPLDEPKS</sequence>
<evidence type="ECO:0000313" key="2">
    <source>
        <dbReference type="Proteomes" id="UP001596137"/>
    </source>
</evidence>
<evidence type="ECO:0000313" key="1">
    <source>
        <dbReference type="EMBL" id="MFC6081223.1"/>
    </source>
</evidence>
<dbReference type="InterPro" id="IPR038084">
    <property type="entry name" value="PduO/GlcC-like_sf"/>
</dbReference>
<keyword evidence="2" id="KW-1185">Reference proteome</keyword>
<reference evidence="2" key="1">
    <citation type="journal article" date="2019" name="Int. J. Syst. Evol. Microbiol.">
        <title>The Global Catalogue of Microorganisms (GCM) 10K type strain sequencing project: providing services to taxonomists for standard genome sequencing and annotation.</title>
        <authorList>
            <consortium name="The Broad Institute Genomics Platform"/>
            <consortium name="The Broad Institute Genome Sequencing Center for Infectious Disease"/>
            <person name="Wu L."/>
            <person name="Ma J."/>
        </authorList>
    </citation>
    <scope>NUCLEOTIDE SEQUENCE [LARGE SCALE GENOMIC DNA]</scope>
    <source>
        <strain evidence="2">JCM 30346</strain>
    </source>
</reference>
<dbReference type="PANTHER" id="PTHR34309">
    <property type="entry name" value="SLR1406 PROTEIN"/>
    <property type="match status" value="1"/>
</dbReference>